<dbReference type="HOGENOM" id="CLU_3388552_0_0_4"/>
<name>E5AV77_MYCRK</name>
<proteinExistence type="predicted"/>
<gene>
    <name evidence="1" type="ordered locus">RBRH_03431</name>
</gene>
<reference evidence="1 2" key="1">
    <citation type="journal article" date="2011" name="J. Bacteriol.">
        <title>Complete genome sequence of Burkholderia rhizoxinica, an endosymbiont of Rhizopus microsporus.</title>
        <authorList>
            <person name="Lackner G."/>
            <person name="Moebius N."/>
            <person name="Partida-Martinez L."/>
            <person name="Hertweck C."/>
        </authorList>
    </citation>
    <scope>NUCLEOTIDE SEQUENCE [LARGE SCALE GENOMIC DNA]</scope>
    <source>
        <strain evidence="2">DSM 19002 / CIP 109453 / HKI 454</strain>
        <plasmid evidence="1 2">pBRH01</plasmid>
    </source>
</reference>
<evidence type="ECO:0000313" key="2">
    <source>
        <dbReference type="Proteomes" id="UP000007437"/>
    </source>
</evidence>
<dbReference type="EMBL" id="FR687360">
    <property type="protein sequence ID" value="CBW77001.1"/>
    <property type="molecule type" value="Genomic_DNA"/>
</dbReference>
<protein>
    <submittedName>
        <fullName evidence="1">Uncharacterized protein</fullName>
    </submittedName>
</protein>
<evidence type="ECO:0000313" key="1">
    <source>
        <dbReference type="EMBL" id="CBW77001.1"/>
    </source>
</evidence>
<organism evidence="1 2">
    <name type="scientific">Mycetohabitans rhizoxinica (strain DSM 19002 / CIP 109453 / HKI 454)</name>
    <name type="common">Paraburkholderia rhizoxinica</name>
    <dbReference type="NCBI Taxonomy" id="882378"/>
    <lineage>
        <taxon>Bacteria</taxon>
        <taxon>Pseudomonadati</taxon>
        <taxon>Pseudomonadota</taxon>
        <taxon>Betaproteobacteria</taxon>
        <taxon>Burkholderiales</taxon>
        <taxon>Burkholderiaceae</taxon>
        <taxon>Mycetohabitans</taxon>
    </lineage>
</organism>
<dbReference type="Proteomes" id="UP000007437">
    <property type="component" value="Plasmid pBRH01"/>
</dbReference>
<dbReference type="AlphaFoldDB" id="E5AV77"/>
<dbReference type="KEGG" id="brh:RBRH_03431"/>
<accession>E5AV77</accession>
<keyword evidence="1" id="KW-0614">Plasmid</keyword>
<geneLocation type="plasmid" evidence="1 2">
    <name>pBRH01</name>
</geneLocation>
<sequence>MTRRYPPGVLHVDGGIDVDTTHTFGPHRVAIG</sequence>